<protein>
    <submittedName>
        <fullName evidence="2">Os08g0549450 protein</fullName>
    </submittedName>
</protein>
<dbReference type="EMBL" id="AP014964">
    <property type="protein sequence ID" value="BAT06576.1"/>
    <property type="molecule type" value="Genomic_DNA"/>
</dbReference>
<dbReference type="AlphaFoldDB" id="A0A0P0XJ16"/>
<accession>A0A0P0XJ16</accession>
<feature type="compositionally biased region" description="Basic and acidic residues" evidence="1">
    <location>
        <begin position="131"/>
        <end position="151"/>
    </location>
</feature>
<feature type="region of interest" description="Disordered" evidence="1">
    <location>
        <begin position="33"/>
        <end position="53"/>
    </location>
</feature>
<dbReference type="PaxDb" id="39947-A0A0P0XJ16"/>
<proteinExistence type="predicted"/>
<feature type="non-terminal residue" evidence="2">
    <location>
        <position position="151"/>
    </location>
</feature>
<dbReference type="InParanoid" id="A0A0P0XJ16"/>
<evidence type="ECO:0000313" key="3">
    <source>
        <dbReference type="Proteomes" id="UP000059680"/>
    </source>
</evidence>
<evidence type="ECO:0000313" key="2">
    <source>
        <dbReference type="EMBL" id="BAT06576.1"/>
    </source>
</evidence>
<reference evidence="2 3" key="2">
    <citation type="journal article" date="2013" name="Plant Cell Physiol.">
        <title>Rice Annotation Project Database (RAP-DB): an integrative and interactive database for rice genomics.</title>
        <authorList>
            <person name="Sakai H."/>
            <person name="Lee S.S."/>
            <person name="Tanaka T."/>
            <person name="Numa H."/>
            <person name="Kim J."/>
            <person name="Kawahara Y."/>
            <person name="Wakimoto H."/>
            <person name="Yang C.C."/>
            <person name="Iwamoto M."/>
            <person name="Abe T."/>
            <person name="Yamada Y."/>
            <person name="Muto A."/>
            <person name="Inokuchi H."/>
            <person name="Ikemura T."/>
            <person name="Matsumoto T."/>
            <person name="Sasaki T."/>
            <person name="Itoh T."/>
        </authorList>
    </citation>
    <scope>NUCLEOTIDE SEQUENCE [LARGE SCALE GENOMIC DNA]</scope>
    <source>
        <strain evidence="3">cv. Nipponbare</strain>
    </source>
</reference>
<organism evidence="2 3">
    <name type="scientific">Oryza sativa subsp. japonica</name>
    <name type="common">Rice</name>
    <dbReference type="NCBI Taxonomy" id="39947"/>
    <lineage>
        <taxon>Eukaryota</taxon>
        <taxon>Viridiplantae</taxon>
        <taxon>Streptophyta</taxon>
        <taxon>Embryophyta</taxon>
        <taxon>Tracheophyta</taxon>
        <taxon>Spermatophyta</taxon>
        <taxon>Magnoliopsida</taxon>
        <taxon>Liliopsida</taxon>
        <taxon>Poales</taxon>
        <taxon>Poaceae</taxon>
        <taxon>BOP clade</taxon>
        <taxon>Oryzoideae</taxon>
        <taxon>Oryzeae</taxon>
        <taxon>Oryzinae</taxon>
        <taxon>Oryza</taxon>
        <taxon>Oryza sativa</taxon>
    </lineage>
</organism>
<reference evidence="2 3" key="3">
    <citation type="journal article" date="2013" name="Rice">
        <title>Improvement of the Oryza sativa Nipponbare reference genome using next generation sequence and optical map data.</title>
        <authorList>
            <person name="Kawahara Y."/>
            <person name="de la Bastide M."/>
            <person name="Hamilton J.P."/>
            <person name="Kanamori H."/>
            <person name="McCombie W.R."/>
            <person name="Ouyang S."/>
            <person name="Schwartz D.C."/>
            <person name="Tanaka T."/>
            <person name="Wu J."/>
            <person name="Zhou S."/>
            <person name="Childs K.L."/>
            <person name="Davidson R.M."/>
            <person name="Lin H."/>
            <person name="Quesada-Ocampo L."/>
            <person name="Vaillancourt B."/>
            <person name="Sakai H."/>
            <person name="Lee S.S."/>
            <person name="Kim J."/>
            <person name="Numa H."/>
            <person name="Itoh T."/>
            <person name="Buell C.R."/>
            <person name="Matsumoto T."/>
        </authorList>
    </citation>
    <scope>NUCLEOTIDE SEQUENCE [LARGE SCALE GENOMIC DNA]</scope>
    <source>
        <strain evidence="3">cv. Nipponbare</strain>
    </source>
</reference>
<name>A0A0P0XJ16_ORYSJ</name>
<reference evidence="3" key="1">
    <citation type="journal article" date="2005" name="Nature">
        <title>The map-based sequence of the rice genome.</title>
        <authorList>
            <consortium name="International rice genome sequencing project (IRGSP)"/>
            <person name="Matsumoto T."/>
            <person name="Wu J."/>
            <person name="Kanamori H."/>
            <person name="Katayose Y."/>
            <person name="Fujisawa M."/>
            <person name="Namiki N."/>
            <person name="Mizuno H."/>
            <person name="Yamamoto K."/>
            <person name="Antonio B.A."/>
            <person name="Baba T."/>
            <person name="Sakata K."/>
            <person name="Nagamura Y."/>
            <person name="Aoki H."/>
            <person name="Arikawa K."/>
            <person name="Arita K."/>
            <person name="Bito T."/>
            <person name="Chiden Y."/>
            <person name="Fujitsuka N."/>
            <person name="Fukunaka R."/>
            <person name="Hamada M."/>
            <person name="Harada C."/>
            <person name="Hayashi A."/>
            <person name="Hijishita S."/>
            <person name="Honda M."/>
            <person name="Hosokawa S."/>
            <person name="Ichikawa Y."/>
            <person name="Idonuma A."/>
            <person name="Iijima M."/>
            <person name="Ikeda M."/>
            <person name="Ikeno M."/>
            <person name="Ito K."/>
            <person name="Ito S."/>
            <person name="Ito T."/>
            <person name="Ito Y."/>
            <person name="Ito Y."/>
            <person name="Iwabuchi A."/>
            <person name="Kamiya K."/>
            <person name="Karasawa W."/>
            <person name="Kurita K."/>
            <person name="Katagiri S."/>
            <person name="Kikuta A."/>
            <person name="Kobayashi H."/>
            <person name="Kobayashi N."/>
            <person name="Machita K."/>
            <person name="Maehara T."/>
            <person name="Masukawa M."/>
            <person name="Mizubayashi T."/>
            <person name="Mukai Y."/>
            <person name="Nagasaki H."/>
            <person name="Nagata Y."/>
            <person name="Naito S."/>
            <person name="Nakashima M."/>
            <person name="Nakama Y."/>
            <person name="Nakamichi Y."/>
            <person name="Nakamura M."/>
            <person name="Meguro A."/>
            <person name="Negishi M."/>
            <person name="Ohta I."/>
            <person name="Ohta T."/>
            <person name="Okamoto M."/>
            <person name="Ono N."/>
            <person name="Saji S."/>
            <person name="Sakaguchi M."/>
            <person name="Sakai K."/>
            <person name="Shibata M."/>
            <person name="Shimokawa T."/>
            <person name="Song J."/>
            <person name="Takazaki Y."/>
            <person name="Terasawa K."/>
            <person name="Tsugane M."/>
            <person name="Tsuji K."/>
            <person name="Ueda S."/>
            <person name="Waki K."/>
            <person name="Yamagata H."/>
            <person name="Yamamoto M."/>
            <person name="Yamamoto S."/>
            <person name="Yamane H."/>
            <person name="Yoshiki S."/>
            <person name="Yoshihara R."/>
            <person name="Yukawa K."/>
            <person name="Zhong H."/>
            <person name="Yano M."/>
            <person name="Yuan Q."/>
            <person name="Ouyang S."/>
            <person name="Liu J."/>
            <person name="Jones K.M."/>
            <person name="Gansberger K."/>
            <person name="Moffat K."/>
            <person name="Hill J."/>
            <person name="Bera J."/>
            <person name="Fadrosh D."/>
            <person name="Jin S."/>
            <person name="Johri S."/>
            <person name="Kim M."/>
            <person name="Overton L."/>
            <person name="Reardon M."/>
            <person name="Tsitrin T."/>
            <person name="Vuong H."/>
            <person name="Weaver B."/>
            <person name="Ciecko A."/>
            <person name="Tallon L."/>
            <person name="Jackson J."/>
            <person name="Pai G."/>
            <person name="Aken S.V."/>
            <person name="Utterback T."/>
            <person name="Reidmuller S."/>
            <person name="Feldblyum T."/>
            <person name="Hsiao J."/>
            <person name="Zismann V."/>
            <person name="Iobst S."/>
            <person name="de Vazeille A.R."/>
            <person name="Buell C.R."/>
            <person name="Ying K."/>
            <person name="Li Y."/>
            <person name="Lu T."/>
            <person name="Huang Y."/>
            <person name="Zhao Q."/>
            <person name="Feng Q."/>
            <person name="Zhang L."/>
            <person name="Zhu J."/>
            <person name="Weng Q."/>
            <person name="Mu J."/>
            <person name="Lu Y."/>
            <person name="Fan D."/>
            <person name="Liu Y."/>
            <person name="Guan J."/>
            <person name="Zhang Y."/>
            <person name="Yu S."/>
            <person name="Liu X."/>
            <person name="Zhang Y."/>
            <person name="Hong G."/>
            <person name="Han B."/>
            <person name="Choisne N."/>
            <person name="Demange N."/>
            <person name="Orjeda G."/>
            <person name="Samain S."/>
            <person name="Cattolico L."/>
            <person name="Pelletier E."/>
            <person name="Couloux A."/>
            <person name="Segurens B."/>
            <person name="Wincker P."/>
            <person name="D'Hont A."/>
            <person name="Scarpelli C."/>
            <person name="Weissenbach J."/>
            <person name="Salanoubat M."/>
            <person name="Quetier F."/>
            <person name="Yu Y."/>
            <person name="Kim H.R."/>
            <person name="Rambo T."/>
            <person name="Currie J."/>
            <person name="Collura K."/>
            <person name="Luo M."/>
            <person name="Yang T."/>
            <person name="Ammiraju J.S.S."/>
            <person name="Engler F."/>
            <person name="Soderlund C."/>
            <person name="Wing R.A."/>
            <person name="Palmer L.E."/>
            <person name="de la Bastide M."/>
            <person name="Spiegel L."/>
            <person name="Nascimento L."/>
            <person name="Zutavern T."/>
            <person name="O'Shaughnessy A."/>
            <person name="Dike S."/>
            <person name="Dedhia N."/>
            <person name="Preston R."/>
            <person name="Balija V."/>
            <person name="McCombie W.R."/>
            <person name="Chow T."/>
            <person name="Chen H."/>
            <person name="Chung M."/>
            <person name="Chen C."/>
            <person name="Shaw J."/>
            <person name="Wu H."/>
            <person name="Hsiao K."/>
            <person name="Chao Y."/>
            <person name="Chu M."/>
            <person name="Cheng C."/>
            <person name="Hour A."/>
            <person name="Lee P."/>
            <person name="Lin S."/>
            <person name="Lin Y."/>
            <person name="Liou J."/>
            <person name="Liu S."/>
            <person name="Hsing Y."/>
            <person name="Raghuvanshi S."/>
            <person name="Mohanty A."/>
            <person name="Bharti A.K."/>
            <person name="Gaur A."/>
            <person name="Gupta V."/>
            <person name="Kumar D."/>
            <person name="Ravi V."/>
            <person name="Vij S."/>
            <person name="Kapur A."/>
            <person name="Khurana P."/>
            <person name="Khurana P."/>
            <person name="Khurana J.P."/>
            <person name="Tyagi A.K."/>
            <person name="Gaikwad K."/>
            <person name="Singh A."/>
            <person name="Dalal V."/>
            <person name="Srivastava S."/>
            <person name="Dixit A."/>
            <person name="Pal A.K."/>
            <person name="Ghazi I.A."/>
            <person name="Yadav M."/>
            <person name="Pandit A."/>
            <person name="Bhargava A."/>
            <person name="Sureshbabu K."/>
            <person name="Batra K."/>
            <person name="Sharma T.R."/>
            <person name="Mohapatra T."/>
            <person name="Singh N.K."/>
            <person name="Messing J."/>
            <person name="Nelson A.B."/>
            <person name="Fuks G."/>
            <person name="Kavchok S."/>
            <person name="Keizer G."/>
            <person name="Linton E."/>
            <person name="Llaca V."/>
            <person name="Song R."/>
            <person name="Tanyolac B."/>
            <person name="Young S."/>
            <person name="Ho-Il K."/>
            <person name="Hahn J.H."/>
            <person name="Sangsakoo G."/>
            <person name="Vanavichit A."/>
            <person name="de Mattos Luiz.A.T."/>
            <person name="Zimmer P.D."/>
            <person name="Malone G."/>
            <person name="Dellagostin O."/>
            <person name="de Oliveira A.C."/>
            <person name="Bevan M."/>
            <person name="Bancroft I."/>
            <person name="Minx P."/>
            <person name="Cordum H."/>
            <person name="Wilson R."/>
            <person name="Cheng Z."/>
            <person name="Jin W."/>
            <person name="Jiang J."/>
            <person name="Leong S.A."/>
            <person name="Iwama H."/>
            <person name="Gojobori T."/>
            <person name="Itoh T."/>
            <person name="Niimura Y."/>
            <person name="Fujii Y."/>
            <person name="Habara T."/>
            <person name="Sakai H."/>
            <person name="Sato Y."/>
            <person name="Wilson G."/>
            <person name="Kumar K."/>
            <person name="McCouch S."/>
            <person name="Juretic N."/>
            <person name="Hoen D."/>
            <person name="Wright S."/>
            <person name="Bruskiewich R."/>
            <person name="Bureau T."/>
            <person name="Miyao A."/>
            <person name="Hirochika H."/>
            <person name="Nishikawa T."/>
            <person name="Kadowaki K."/>
            <person name="Sugiura M."/>
            <person name="Burr B."/>
            <person name="Sasaki T."/>
        </authorList>
    </citation>
    <scope>NUCLEOTIDE SEQUENCE [LARGE SCALE GENOMIC DNA]</scope>
    <source>
        <strain evidence="3">cv. Nipponbare</strain>
    </source>
</reference>
<gene>
    <name evidence="2" type="ordered locus">Os08g0549450</name>
    <name evidence="2" type="ORF">OSNPB_080549450</name>
</gene>
<dbReference type="Proteomes" id="UP000059680">
    <property type="component" value="Chromosome 8"/>
</dbReference>
<keyword evidence="3" id="KW-1185">Reference proteome</keyword>
<feature type="region of interest" description="Disordered" evidence="1">
    <location>
        <begin position="117"/>
        <end position="151"/>
    </location>
</feature>
<evidence type="ECO:0000256" key="1">
    <source>
        <dbReference type="SAM" id="MobiDB-lite"/>
    </source>
</evidence>
<sequence>MSAAASSTVAIDCALDSSTLMWNSSSRPITISTVSSESAPRSENLDAPETSVPSGTASCFLTMSQTFSTYGTHGTANSKSHRHWLQAEKCISLPCAGERYRISLDCLQFMEQERADPAREEAMAGGSTKVEGGEHEARDSDWEEERGWPAR</sequence>